<organism evidence="1 2">
    <name type="scientific">Populus alba</name>
    <name type="common">White poplar</name>
    <dbReference type="NCBI Taxonomy" id="43335"/>
    <lineage>
        <taxon>Eukaryota</taxon>
        <taxon>Viridiplantae</taxon>
        <taxon>Streptophyta</taxon>
        <taxon>Embryophyta</taxon>
        <taxon>Tracheophyta</taxon>
        <taxon>Spermatophyta</taxon>
        <taxon>Magnoliopsida</taxon>
        <taxon>eudicotyledons</taxon>
        <taxon>Gunneridae</taxon>
        <taxon>Pentapetalae</taxon>
        <taxon>rosids</taxon>
        <taxon>fabids</taxon>
        <taxon>Malpighiales</taxon>
        <taxon>Salicaceae</taxon>
        <taxon>Saliceae</taxon>
        <taxon>Populus</taxon>
    </lineage>
</organism>
<protein>
    <submittedName>
        <fullName evidence="1">Uncharacterized protein</fullName>
    </submittedName>
</protein>
<proteinExistence type="predicted"/>
<dbReference type="Proteomes" id="UP000309997">
    <property type="component" value="Unassembled WGS sequence"/>
</dbReference>
<reference evidence="1 2" key="1">
    <citation type="journal article" date="2024" name="Plant Biotechnol. J.">
        <title>Genome and CRISPR/Cas9 system of a widespread forest tree (Populus alba) in the world.</title>
        <authorList>
            <person name="Liu Y.J."/>
            <person name="Jiang P.F."/>
            <person name="Han X.M."/>
            <person name="Li X.Y."/>
            <person name="Wang H.M."/>
            <person name="Wang Y.J."/>
            <person name="Wang X.X."/>
            <person name="Zeng Q.Y."/>
        </authorList>
    </citation>
    <scope>NUCLEOTIDE SEQUENCE [LARGE SCALE GENOMIC DNA]</scope>
    <source>
        <strain evidence="2">cv. PAL-ZL1</strain>
    </source>
</reference>
<evidence type="ECO:0000313" key="1">
    <source>
        <dbReference type="EMBL" id="KAL3568184.1"/>
    </source>
</evidence>
<sequence>MELFGLRVILGVLQFKRNGDAYLYDLGSTHGIFINKNQAEKRVYVALHVGDVIRFGQAVRKILRDAKIRQASLQRARLGAALADGISWDMGEVVAIEEAEDDGDEVAWHTYKGQLTEKQEKTRDKIIKRTVQLGKELSSLQSELGRILFLLKIADPSGEADQKRDSRVKDKKPDKAEVPVSATKKQPPTQGTKEK</sequence>
<evidence type="ECO:0000313" key="2">
    <source>
        <dbReference type="Proteomes" id="UP000309997"/>
    </source>
</evidence>
<comment type="caution">
    <text evidence="1">The sequence shown here is derived from an EMBL/GenBank/DDBJ whole genome shotgun (WGS) entry which is preliminary data.</text>
</comment>
<keyword evidence="2" id="KW-1185">Reference proteome</keyword>
<name>A0ACC4APM2_POPAL</name>
<gene>
    <name evidence="1" type="ORF">D5086_030835</name>
</gene>
<dbReference type="EMBL" id="RCHU02000017">
    <property type="protein sequence ID" value="KAL3568184.1"/>
    <property type="molecule type" value="Genomic_DNA"/>
</dbReference>
<accession>A0ACC4APM2</accession>